<accession>A0A2G5PF39</accession>
<organism evidence="3 4">
    <name type="scientific">Mycolicibacterium brumae</name>
    <dbReference type="NCBI Taxonomy" id="85968"/>
    <lineage>
        <taxon>Bacteria</taxon>
        <taxon>Bacillati</taxon>
        <taxon>Actinomycetota</taxon>
        <taxon>Actinomycetes</taxon>
        <taxon>Mycobacteriales</taxon>
        <taxon>Mycobacteriaceae</taxon>
        <taxon>Mycolicibacterium</taxon>
    </lineage>
</organism>
<dbReference type="Proteomes" id="UP000230551">
    <property type="component" value="Unassembled WGS sequence"/>
</dbReference>
<reference evidence="3 4" key="1">
    <citation type="journal article" date="2017" name="Infect. Genet. Evol.">
        <title>The new phylogeny of the genus Mycobacterium: The old and the news.</title>
        <authorList>
            <person name="Tortoli E."/>
            <person name="Fedrizzi T."/>
            <person name="Meehan C.J."/>
            <person name="Trovato A."/>
            <person name="Grottola A."/>
            <person name="Giacobazzi E."/>
            <person name="Serpini G.F."/>
            <person name="Tagliazucchi S."/>
            <person name="Fabio A."/>
            <person name="Bettua C."/>
            <person name="Bertorelli R."/>
            <person name="Frascaro F."/>
            <person name="De Sanctis V."/>
            <person name="Pecorari M."/>
            <person name="Jousson O."/>
            <person name="Segata N."/>
            <person name="Cirillo D.M."/>
        </authorList>
    </citation>
    <scope>NUCLEOTIDE SEQUENCE [LARGE SCALE GENOMIC DNA]</scope>
    <source>
        <strain evidence="3 4">CIP1034565</strain>
    </source>
</reference>
<keyword evidence="2" id="KW-0732">Signal</keyword>
<proteinExistence type="predicted"/>
<evidence type="ECO:0000256" key="2">
    <source>
        <dbReference type="SAM" id="SignalP"/>
    </source>
</evidence>
<gene>
    <name evidence="3" type="ORF">CQY22_003505</name>
</gene>
<protein>
    <recommendedName>
        <fullName evidence="5">PPE family protein</fullName>
    </recommendedName>
</protein>
<sequence>MLTSGVVALTATAVVAAPAITPVAQPAAEPAAVAIPVQNTAAVRPWIPLPSPLGVKSAIKAPEASAARSLPPAPSGPAGPTATSPYAAGTSPSTGLIMDIYTAVEPWVAWGFDVAAWAVAWLPWIGWVAADQIEILYNAGEVLVRSWFQAAQDLVNLNWANIPPTLINGVTGGLRTLVRGEINWLFGWLPPLPPIGLTAANARQTLDDTSEAVDQVAAPVSRALSRLAGGAEDAIKSLGDVFGPQARTASVEADPAPAVALPIIGGSLGSGTEVFASRVQTLAKSVTEKLDPATLLTGEKSLFKLPGAKSLPTRAEAKLKLPSLRDLQTGASDKVETVKDRATTRFQKATEAADSAVKRLTKPLTSSSSDAGKSDGAKPGYTPKTKIGQKVQQAAKSLTSKVAKKDGPSE</sequence>
<keyword evidence="4" id="KW-1185">Reference proteome</keyword>
<dbReference type="OrthoDB" id="4752893at2"/>
<evidence type="ECO:0000256" key="1">
    <source>
        <dbReference type="SAM" id="MobiDB-lite"/>
    </source>
</evidence>
<name>A0A2G5PF39_9MYCO</name>
<evidence type="ECO:0008006" key="5">
    <source>
        <dbReference type="Google" id="ProtNLM"/>
    </source>
</evidence>
<dbReference type="EMBL" id="PDCN02000003">
    <property type="protein sequence ID" value="PIB76730.1"/>
    <property type="molecule type" value="Genomic_DNA"/>
</dbReference>
<evidence type="ECO:0000313" key="3">
    <source>
        <dbReference type="EMBL" id="PIB76730.1"/>
    </source>
</evidence>
<feature type="signal peptide" evidence="2">
    <location>
        <begin position="1"/>
        <end position="16"/>
    </location>
</feature>
<feature type="chain" id="PRO_5038750934" description="PPE family protein" evidence="2">
    <location>
        <begin position="17"/>
        <end position="410"/>
    </location>
</feature>
<dbReference type="RefSeq" id="WP_090589302.1">
    <property type="nucleotide sequence ID" value="NZ_CP104302.1"/>
</dbReference>
<feature type="region of interest" description="Disordered" evidence="1">
    <location>
        <begin position="66"/>
        <end position="85"/>
    </location>
</feature>
<comment type="caution">
    <text evidence="3">The sequence shown here is derived from an EMBL/GenBank/DDBJ whole genome shotgun (WGS) entry which is preliminary data.</text>
</comment>
<dbReference type="AlphaFoldDB" id="A0A2G5PF39"/>
<evidence type="ECO:0000313" key="4">
    <source>
        <dbReference type="Proteomes" id="UP000230551"/>
    </source>
</evidence>
<feature type="compositionally biased region" description="Polar residues" evidence="1">
    <location>
        <begin position="390"/>
        <end position="400"/>
    </location>
</feature>
<feature type="region of interest" description="Disordered" evidence="1">
    <location>
        <begin position="359"/>
        <end position="410"/>
    </location>
</feature>